<dbReference type="GO" id="GO:0008270">
    <property type="term" value="F:zinc ion binding"/>
    <property type="evidence" value="ECO:0007669"/>
    <property type="project" value="UniProtKB-UniRule"/>
</dbReference>
<keyword evidence="4 10" id="KW-0540">Nuclease</keyword>
<comment type="catalytic activity">
    <reaction evidence="10">
        <text>Endonucleolytic cleavage of RNA, removing extra 3' nucleotides from tRNA precursor, generating 3' termini of tRNAs. A 3'-hydroxy group is left at the tRNA terminus and a 5'-phosphoryl group is left at the trailer molecule.</text>
        <dbReference type="EC" id="3.1.26.11"/>
    </reaction>
</comment>
<evidence type="ECO:0000256" key="7">
    <source>
        <dbReference type="ARBA" id="ARBA00022801"/>
    </source>
</evidence>
<dbReference type="Gene3D" id="3.60.15.10">
    <property type="entry name" value="Ribonuclease Z/Hydroxyacylglutathione hydrolase-like"/>
    <property type="match status" value="1"/>
</dbReference>
<dbReference type="OrthoDB" id="9800940at2"/>
<feature type="binding site" evidence="10">
    <location>
        <position position="64"/>
    </location>
    <ligand>
        <name>Zn(2+)</name>
        <dbReference type="ChEBI" id="CHEBI:29105"/>
        <label>1</label>
        <note>catalytic</note>
    </ligand>
</feature>
<keyword evidence="8 10" id="KW-0862">Zinc</keyword>
<dbReference type="PANTHER" id="PTHR46018">
    <property type="entry name" value="ZINC PHOSPHODIESTERASE ELAC PROTEIN 1"/>
    <property type="match status" value="1"/>
</dbReference>
<feature type="binding site" evidence="10">
    <location>
        <position position="62"/>
    </location>
    <ligand>
        <name>Zn(2+)</name>
        <dbReference type="ChEBI" id="CHEBI:29105"/>
        <label>1</label>
        <note>catalytic</note>
    </ligand>
</feature>
<feature type="binding site" evidence="10">
    <location>
        <position position="212"/>
    </location>
    <ligand>
        <name>Zn(2+)</name>
        <dbReference type="ChEBI" id="CHEBI:29105"/>
        <label>1</label>
        <note>catalytic</note>
    </ligand>
</feature>
<dbReference type="AlphaFoldDB" id="A0A2U3D9G4"/>
<evidence type="ECO:0000256" key="1">
    <source>
        <dbReference type="ARBA" id="ARBA00011738"/>
    </source>
</evidence>
<feature type="active site" description="Proton acceptor" evidence="10">
    <location>
        <position position="66"/>
    </location>
</feature>
<reference evidence="11 12" key="1">
    <citation type="submission" date="2016-11" db="EMBL/GenBank/DDBJ databases">
        <title>Comparative genomics of Acidibacillus ferroxidans species.</title>
        <authorList>
            <person name="Oliveira G."/>
            <person name="Nunes G."/>
            <person name="Oliveira R."/>
            <person name="Araujo F."/>
            <person name="Salim A."/>
            <person name="Scholte L."/>
            <person name="Morais D."/>
            <person name="Nancucheo I."/>
            <person name="Johnson D.B."/>
            <person name="Grail B."/>
            <person name="Bittencourt J."/>
            <person name="Valadares R."/>
        </authorList>
    </citation>
    <scope>NUCLEOTIDE SEQUENCE [LARGE SCALE GENOMIC DNA]</scope>
    <source>
        <strain evidence="11 12">Y002</strain>
    </source>
</reference>
<organism evidence="11 12">
    <name type="scientific">Sulfoacidibacillus thermotolerans</name>
    <name type="common">Acidibacillus sulfuroxidans</name>
    <dbReference type="NCBI Taxonomy" id="1765684"/>
    <lineage>
        <taxon>Bacteria</taxon>
        <taxon>Bacillati</taxon>
        <taxon>Bacillota</taxon>
        <taxon>Bacilli</taxon>
        <taxon>Bacillales</taxon>
        <taxon>Alicyclobacillaceae</taxon>
        <taxon>Sulfoacidibacillus</taxon>
    </lineage>
</organism>
<name>A0A2U3D9G4_SULT2</name>
<evidence type="ECO:0000256" key="8">
    <source>
        <dbReference type="ARBA" id="ARBA00022833"/>
    </source>
</evidence>
<dbReference type="Proteomes" id="UP000245380">
    <property type="component" value="Unassembled WGS sequence"/>
</dbReference>
<dbReference type="NCBIfam" id="NF000801">
    <property type="entry name" value="PRK00055.1-3"/>
    <property type="match status" value="1"/>
</dbReference>
<dbReference type="CDD" id="cd07717">
    <property type="entry name" value="RNaseZ_ZiPD-like_MBL-fold"/>
    <property type="match status" value="1"/>
</dbReference>
<evidence type="ECO:0000256" key="10">
    <source>
        <dbReference type="HAMAP-Rule" id="MF_01818"/>
    </source>
</evidence>
<comment type="caution">
    <text evidence="11">The sequence shown here is derived from an EMBL/GenBank/DDBJ whole genome shotgun (WGS) entry which is preliminary data.</text>
</comment>
<dbReference type="EMBL" id="MPDK01000007">
    <property type="protein sequence ID" value="PWI57911.1"/>
    <property type="molecule type" value="Genomic_DNA"/>
</dbReference>
<evidence type="ECO:0000256" key="2">
    <source>
        <dbReference type="ARBA" id="ARBA00012477"/>
    </source>
</evidence>
<dbReference type="HAMAP" id="MF_01818">
    <property type="entry name" value="RNase_Z_BN"/>
    <property type="match status" value="1"/>
</dbReference>
<feature type="binding site" evidence="10">
    <location>
        <position position="212"/>
    </location>
    <ligand>
        <name>Zn(2+)</name>
        <dbReference type="ChEBI" id="CHEBI:29105"/>
        <label>2</label>
        <note>catalytic</note>
    </ligand>
</feature>
<gene>
    <name evidence="10" type="primary">rnz</name>
    <name evidence="11" type="ORF">BM613_05705</name>
</gene>
<feature type="binding site" evidence="10">
    <location>
        <position position="67"/>
    </location>
    <ligand>
        <name>Zn(2+)</name>
        <dbReference type="ChEBI" id="CHEBI:29105"/>
        <label>2</label>
        <note>catalytic</note>
    </ligand>
</feature>
<comment type="function">
    <text evidence="9 10">Zinc phosphodiesterase, which displays some tRNA 3'-processing endonuclease activity. Probably involved in tRNA maturation, by removing a 3'-trailer from precursor tRNA.</text>
</comment>
<evidence type="ECO:0000256" key="9">
    <source>
        <dbReference type="ARBA" id="ARBA00057812"/>
    </source>
</evidence>
<proteinExistence type="inferred from homology"/>
<keyword evidence="3 10" id="KW-0819">tRNA processing</keyword>
<keyword evidence="6 10" id="KW-0255">Endonuclease</keyword>
<evidence type="ECO:0000256" key="4">
    <source>
        <dbReference type="ARBA" id="ARBA00022722"/>
    </source>
</evidence>
<evidence type="ECO:0000256" key="5">
    <source>
        <dbReference type="ARBA" id="ARBA00022723"/>
    </source>
</evidence>
<evidence type="ECO:0000256" key="6">
    <source>
        <dbReference type="ARBA" id="ARBA00022759"/>
    </source>
</evidence>
<evidence type="ECO:0000313" key="12">
    <source>
        <dbReference type="Proteomes" id="UP000245380"/>
    </source>
</evidence>
<feature type="binding site" evidence="10">
    <location>
        <position position="270"/>
    </location>
    <ligand>
        <name>Zn(2+)</name>
        <dbReference type="ChEBI" id="CHEBI:29105"/>
        <label>2</label>
        <note>catalytic</note>
    </ligand>
</feature>
<dbReference type="FunFam" id="3.60.15.10:FF:000002">
    <property type="entry name" value="Ribonuclease Z"/>
    <property type="match status" value="1"/>
</dbReference>
<dbReference type="InterPro" id="IPR013471">
    <property type="entry name" value="RNase_Z/BN"/>
</dbReference>
<keyword evidence="12" id="KW-1185">Reference proteome</keyword>
<accession>A0A2U3D9G4</accession>
<comment type="similarity">
    <text evidence="10">Belongs to the RNase Z family.</text>
</comment>
<dbReference type="NCBIfam" id="TIGR02651">
    <property type="entry name" value="RNase_Z"/>
    <property type="match status" value="1"/>
</dbReference>
<feature type="binding site" evidence="10">
    <location>
        <position position="141"/>
    </location>
    <ligand>
        <name>Zn(2+)</name>
        <dbReference type="ChEBI" id="CHEBI:29105"/>
        <label>1</label>
        <note>catalytic</note>
    </ligand>
</feature>
<comment type="cofactor">
    <cofactor evidence="10">
        <name>Zn(2+)</name>
        <dbReference type="ChEBI" id="CHEBI:29105"/>
    </cofactor>
    <text evidence="10">Binds 2 Zn(2+) ions.</text>
</comment>
<comment type="subunit">
    <text evidence="1 10">Homodimer.</text>
</comment>
<dbReference type="EC" id="3.1.26.11" evidence="2 10"/>
<dbReference type="GO" id="GO:0042802">
    <property type="term" value="F:identical protein binding"/>
    <property type="evidence" value="ECO:0007669"/>
    <property type="project" value="UniProtKB-ARBA"/>
</dbReference>
<dbReference type="SUPFAM" id="SSF56281">
    <property type="entry name" value="Metallo-hydrolase/oxidoreductase"/>
    <property type="match status" value="1"/>
</dbReference>
<protein>
    <recommendedName>
        <fullName evidence="2 10">Ribonuclease Z</fullName>
        <shortName evidence="10">RNase Z</shortName>
        <ecNumber evidence="2 10">3.1.26.11</ecNumber>
    </recommendedName>
    <alternativeName>
        <fullName evidence="10">tRNA 3 endonuclease</fullName>
    </alternativeName>
    <alternativeName>
        <fullName evidence="10">tRNase Z</fullName>
    </alternativeName>
</protein>
<feature type="binding site" evidence="10">
    <location>
        <position position="66"/>
    </location>
    <ligand>
        <name>Zn(2+)</name>
        <dbReference type="ChEBI" id="CHEBI:29105"/>
        <label>2</label>
        <note>catalytic</note>
    </ligand>
</feature>
<dbReference type="Pfam" id="PF23023">
    <property type="entry name" value="Anti-Pycsar_Apyc1"/>
    <property type="match status" value="1"/>
</dbReference>
<keyword evidence="7 10" id="KW-0378">Hydrolase</keyword>
<evidence type="ECO:0000313" key="11">
    <source>
        <dbReference type="EMBL" id="PWI57911.1"/>
    </source>
</evidence>
<evidence type="ECO:0000256" key="3">
    <source>
        <dbReference type="ARBA" id="ARBA00022694"/>
    </source>
</evidence>
<dbReference type="PANTHER" id="PTHR46018:SF2">
    <property type="entry name" value="ZINC PHOSPHODIESTERASE ELAC PROTEIN 1"/>
    <property type="match status" value="1"/>
</dbReference>
<dbReference type="GO" id="GO:0042781">
    <property type="term" value="F:3'-tRNA processing endoribonuclease activity"/>
    <property type="evidence" value="ECO:0007669"/>
    <property type="project" value="UniProtKB-UniRule"/>
</dbReference>
<dbReference type="InterPro" id="IPR036866">
    <property type="entry name" value="RibonucZ/Hydroxyglut_hydro"/>
</dbReference>
<sequence length="311" mass="33738">MQLIFLGTGAGAPTTKRNVSSTALTFDQGSEVWLFDCGEGTQQQIARSKVSLAAITHIFITHLHGDHLLGLPGLLGSRSLQARALTPLTLIGPQGLKEFVQCVLNTTQTALGYSVVIKEVSESGSILETPLATVTVRELEHGVKSFGYEILERPKPGKFRKSFAQLAGIPEGPLYGQLKRGEDIHLPDGRIFLSRNFVDPPVRGRKIAILGDTIPCAGAFLLANEADVLVHEATFAQDQHDLARKSMHSTAAQAAQLAKEAHARTLILTHVSARYENGNQGEVHPLLEEARAIFSPTYLAEDFFVFTVPRA</sequence>
<keyword evidence="5 10" id="KW-0479">Metal-binding</keyword>